<keyword evidence="1" id="KW-1133">Transmembrane helix</keyword>
<dbReference type="AlphaFoldDB" id="A0A6J5B608"/>
<evidence type="ECO:0000313" key="2">
    <source>
        <dbReference type="EMBL" id="CAB3692572.1"/>
    </source>
</evidence>
<accession>A0A6J5B608</accession>
<dbReference type="RefSeq" id="WP_054428848.1">
    <property type="nucleotide sequence ID" value="NZ_CADIJR010000065.1"/>
</dbReference>
<keyword evidence="3" id="KW-1185">Reference proteome</keyword>
<evidence type="ECO:0000256" key="1">
    <source>
        <dbReference type="SAM" id="Phobius"/>
    </source>
</evidence>
<keyword evidence="1" id="KW-0812">Transmembrane</keyword>
<proteinExistence type="predicted"/>
<keyword evidence="1" id="KW-0472">Membrane</keyword>
<dbReference type="GeneID" id="92900707"/>
<name>A0A6J5B608_9BURK</name>
<protein>
    <submittedName>
        <fullName evidence="2">Uncharacterized protein</fullName>
    </submittedName>
</protein>
<evidence type="ECO:0000313" key="3">
    <source>
        <dbReference type="Proteomes" id="UP000507979"/>
    </source>
</evidence>
<feature type="transmembrane region" description="Helical" evidence="1">
    <location>
        <begin position="122"/>
        <end position="142"/>
    </location>
</feature>
<gene>
    <name evidence="2" type="ORF">LMG26845_04823</name>
</gene>
<feature type="transmembrane region" description="Helical" evidence="1">
    <location>
        <begin position="44"/>
        <end position="68"/>
    </location>
</feature>
<dbReference type="Proteomes" id="UP000507979">
    <property type="component" value="Unassembled WGS sequence"/>
</dbReference>
<organism evidence="2 3">
    <name type="scientific">Achromobacter insuavis</name>
    <dbReference type="NCBI Taxonomy" id="1287735"/>
    <lineage>
        <taxon>Bacteria</taxon>
        <taxon>Pseudomonadati</taxon>
        <taxon>Pseudomonadota</taxon>
        <taxon>Betaproteobacteria</taxon>
        <taxon>Burkholderiales</taxon>
        <taxon>Alcaligenaceae</taxon>
        <taxon>Achromobacter</taxon>
    </lineage>
</organism>
<sequence length="153" mass="16307">MTRLLLAFLAGPFWSALVIGLQAHLFWRQPDFIAAAEQPDWTLIATLLGAAAGAGAMLLLGLPAHFALRRRGRATLAPYLLAFTAIGLVSWCALILLSSIFGPGDLRLALAMMADTIVSRPIVPLTAAALGAVVGASFWRIIRPDRPRTPPTP</sequence>
<reference evidence="2 3" key="1">
    <citation type="submission" date="2020-04" db="EMBL/GenBank/DDBJ databases">
        <authorList>
            <person name="De Canck E."/>
        </authorList>
    </citation>
    <scope>NUCLEOTIDE SEQUENCE [LARGE SCALE GENOMIC DNA]</scope>
    <source>
        <strain evidence="2 3">LMG 26845</strain>
    </source>
</reference>
<feature type="transmembrane region" description="Helical" evidence="1">
    <location>
        <begin position="80"/>
        <end position="102"/>
    </location>
</feature>
<dbReference type="EMBL" id="CADIJR010000065">
    <property type="protein sequence ID" value="CAB3692572.1"/>
    <property type="molecule type" value="Genomic_DNA"/>
</dbReference>